<dbReference type="EMBL" id="FNXT01000003">
    <property type="protein sequence ID" value="SZX59540.1"/>
    <property type="molecule type" value="Genomic_DNA"/>
</dbReference>
<keyword evidence="2" id="KW-1185">Reference proteome</keyword>
<sequence>MSSIKWLCGVAGKEAFAAQSAAVVAVPNVPWAAVCMLTAAGVRPTDAAVKAAALKQQPGAEAWLCARLQLPPLTASLAAQLRSPAGTLYESTARAAAYSADRQDPLLGLLDLFKVDGPGVGVPWHMYFMHPSHMPDLLRIAVNQQDAAAATANAEYLVCSDSQLCERASGPLQDALLLYRMSLLDDQARTQQYDAASILRWILQWKQAEKEQLLANRSAQLQQVSPQLLDELLLLAVARQHSRLIGQLLKMPALQQLQSSTVAALLHHAI</sequence>
<evidence type="ECO:0000313" key="2">
    <source>
        <dbReference type="Proteomes" id="UP000256970"/>
    </source>
</evidence>
<accession>A0A383V3P5</accession>
<gene>
    <name evidence="1" type="ORF">BQ4739_LOCUS152</name>
</gene>
<dbReference type="AlphaFoldDB" id="A0A383V3P5"/>
<organism evidence="1 2">
    <name type="scientific">Tetradesmus obliquus</name>
    <name type="common">Green alga</name>
    <name type="synonym">Acutodesmus obliquus</name>
    <dbReference type="NCBI Taxonomy" id="3088"/>
    <lineage>
        <taxon>Eukaryota</taxon>
        <taxon>Viridiplantae</taxon>
        <taxon>Chlorophyta</taxon>
        <taxon>core chlorophytes</taxon>
        <taxon>Chlorophyceae</taxon>
        <taxon>CS clade</taxon>
        <taxon>Sphaeropleales</taxon>
        <taxon>Scenedesmaceae</taxon>
        <taxon>Tetradesmus</taxon>
    </lineage>
</organism>
<protein>
    <submittedName>
        <fullName evidence="1">Uncharacterized protein</fullName>
    </submittedName>
</protein>
<name>A0A383V3P5_TETOB</name>
<proteinExistence type="predicted"/>
<dbReference type="Proteomes" id="UP000256970">
    <property type="component" value="Unassembled WGS sequence"/>
</dbReference>
<reference evidence="1 2" key="1">
    <citation type="submission" date="2016-10" db="EMBL/GenBank/DDBJ databases">
        <authorList>
            <person name="Cai Z."/>
        </authorList>
    </citation>
    <scope>NUCLEOTIDE SEQUENCE [LARGE SCALE GENOMIC DNA]</scope>
</reference>
<evidence type="ECO:0000313" key="1">
    <source>
        <dbReference type="EMBL" id="SZX59540.1"/>
    </source>
</evidence>